<proteinExistence type="predicted"/>
<keyword evidence="2" id="KW-1185">Reference proteome</keyword>
<dbReference type="Proteomes" id="UP001500740">
    <property type="component" value="Unassembled WGS sequence"/>
</dbReference>
<comment type="caution">
    <text evidence="1">The sequence shown here is derived from an EMBL/GenBank/DDBJ whole genome shotgun (WGS) entry which is preliminary data.</text>
</comment>
<dbReference type="RefSeq" id="WP_343785151.1">
    <property type="nucleotide sequence ID" value="NZ_BAAACZ010000036.1"/>
</dbReference>
<dbReference type="EMBL" id="BAAACZ010000036">
    <property type="protein sequence ID" value="GAA0472808.1"/>
    <property type="molecule type" value="Genomic_DNA"/>
</dbReference>
<organism evidence="1 2">
    <name type="scientific">Alkalibacillus silvisoli</name>
    <dbReference type="NCBI Taxonomy" id="392823"/>
    <lineage>
        <taxon>Bacteria</taxon>
        <taxon>Bacillati</taxon>
        <taxon>Bacillota</taxon>
        <taxon>Bacilli</taxon>
        <taxon>Bacillales</taxon>
        <taxon>Bacillaceae</taxon>
        <taxon>Alkalibacillus</taxon>
    </lineage>
</organism>
<evidence type="ECO:0008006" key="3">
    <source>
        <dbReference type="Google" id="ProtNLM"/>
    </source>
</evidence>
<reference evidence="1 2" key="1">
    <citation type="journal article" date="2019" name="Int. J. Syst. Evol. Microbiol.">
        <title>The Global Catalogue of Microorganisms (GCM) 10K type strain sequencing project: providing services to taxonomists for standard genome sequencing and annotation.</title>
        <authorList>
            <consortium name="The Broad Institute Genomics Platform"/>
            <consortium name="The Broad Institute Genome Sequencing Center for Infectious Disease"/>
            <person name="Wu L."/>
            <person name="Ma J."/>
        </authorList>
    </citation>
    <scope>NUCLEOTIDE SEQUENCE [LARGE SCALE GENOMIC DNA]</scope>
    <source>
        <strain evidence="1 2">JCM 14193</strain>
    </source>
</reference>
<name>A0ABN1AC58_9BACI</name>
<accession>A0ABN1AC58</accession>
<evidence type="ECO:0000313" key="2">
    <source>
        <dbReference type="Proteomes" id="UP001500740"/>
    </source>
</evidence>
<protein>
    <recommendedName>
        <fullName evidence="3">Phage protein</fullName>
    </recommendedName>
</protein>
<evidence type="ECO:0000313" key="1">
    <source>
        <dbReference type="EMBL" id="GAA0472808.1"/>
    </source>
</evidence>
<gene>
    <name evidence="1" type="ORF">GCM10008935_30830</name>
</gene>
<sequence>MTNVTPKFNFKKPEQKFNINGQEYLVDLSDEALNKYQRVAVKYTDFADEAQEVDLVAMTDDEYEDFQKRSYEASKEVLDALFGEGAFDELYEASGQSMHNMAEVVKFMFDWLTTNKNFKADK</sequence>